<organism evidence="2 3">
    <name type="scientific">Pleuronectes platessa</name>
    <name type="common">European plaice</name>
    <dbReference type="NCBI Taxonomy" id="8262"/>
    <lineage>
        <taxon>Eukaryota</taxon>
        <taxon>Metazoa</taxon>
        <taxon>Chordata</taxon>
        <taxon>Craniata</taxon>
        <taxon>Vertebrata</taxon>
        <taxon>Euteleostomi</taxon>
        <taxon>Actinopterygii</taxon>
        <taxon>Neopterygii</taxon>
        <taxon>Teleostei</taxon>
        <taxon>Neoteleostei</taxon>
        <taxon>Acanthomorphata</taxon>
        <taxon>Carangaria</taxon>
        <taxon>Pleuronectiformes</taxon>
        <taxon>Pleuronectoidei</taxon>
        <taxon>Pleuronectidae</taxon>
        <taxon>Pleuronectes</taxon>
    </lineage>
</organism>
<comment type="caution">
    <text evidence="2">The sequence shown here is derived from an EMBL/GenBank/DDBJ whole genome shotgun (WGS) entry which is preliminary data.</text>
</comment>
<protein>
    <submittedName>
        <fullName evidence="2">Uncharacterized protein</fullName>
    </submittedName>
</protein>
<evidence type="ECO:0000313" key="3">
    <source>
        <dbReference type="Proteomes" id="UP001153269"/>
    </source>
</evidence>
<accession>A0A9N7YDX8</accession>
<dbReference type="AlphaFoldDB" id="A0A9N7YDX8"/>
<dbReference type="Proteomes" id="UP001153269">
    <property type="component" value="Unassembled WGS sequence"/>
</dbReference>
<evidence type="ECO:0000313" key="2">
    <source>
        <dbReference type="EMBL" id="CAB1420739.1"/>
    </source>
</evidence>
<dbReference type="EMBL" id="CADEAL010000478">
    <property type="protein sequence ID" value="CAB1420739.1"/>
    <property type="molecule type" value="Genomic_DNA"/>
</dbReference>
<reference evidence="2" key="1">
    <citation type="submission" date="2020-03" db="EMBL/GenBank/DDBJ databases">
        <authorList>
            <person name="Weist P."/>
        </authorList>
    </citation>
    <scope>NUCLEOTIDE SEQUENCE</scope>
</reference>
<gene>
    <name evidence="2" type="ORF">PLEPLA_LOCUS8614</name>
</gene>
<name>A0A9N7YDX8_PLEPL</name>
<keyword evidence="3" id="KW-1185">Reference proteome</keyword>
<sequence length="177" mass="20437">MNFSSPVSGLRPGDQVVQRTVGVEDPSRPSWTLEPQCEETSAVRRVSDLLASLLLSLQFRVGQNSDPSTLLTFEHRNPGTVMYCGQSSFRTRSIRRFIVNLINQKRRRRTEDIYLWRRGAGNRNQEEEREEEPRQAGVRTPACDRSFCSAGNWNLHETDRNESIMDRRCGITQTRHK</sequence>
<feature type="region of interest" description="Disordered" evidence="1">
    <location>
        <begin position="121"/>
        <end position="140"/>
    </location>
</feature>
<evidence type="ECO:0000256" key="1">
    <source>
        <dbReference type="SAM" id="MobiDB-lite"/>
    </source>
</evidence>
<proteinExistence type="predicted"/>